<dbReference type="EMBL" id="JAMDLY010000016">
    <property type="protein sequence ID" value="MCY9531595.1"/>
    <property type="molecule type" value="Genomic_DNA"/>
</dbReference>
<dbReference type="InterPro" id="IPR003719">
    <property type="entry name" value="Phenazine_PhzF-like"/>
</dbReference>
<dbReference type="Proteomes" id="UP001527090">
    <property type="component" value="Unassembled WGS sequence"/>
</dbReference>
<protein>
    <submittedName>
        <fullName evidence="1">PhzF family phenazine biosynthesis protein</fullName>
    </submittedName>
</protein>
<comment type="caution">
    <text evidence="1">The sequence shown here is derived from an EMBL/GenBank/DDBJ whole genome shotgun (WGS) entry which is preliminary data.</text>
</comment>
<name>A0ABT4EDA6_PAEAL</name>
<organism evidence="1 2">
    <name type="scientific">Paenibacillus alvei</name>
    <name type="common">Bacillus alvei</name>
    <dbReference type="NCBI Taxonomy" id="44250"/>
    <lineage>
        <taxon>Bacteria</taxon>
        <taxon>Bacillati</taxon>
        <taxon>Bacillota</taxon>
        <taxon>Bacilli</taxon>
        <taxon>Bacillales</taxon>
        <taxon>Paenibacillaceae</taxon>
        <taxon>Paenibacillus</taxon>
    </lineage>
</organism>
<evidence type="ECO:0000313" key="2">
    <source>
        <dbReference type="Proteomes" id="UP001527090"/>
    </source>
</evidence>
<dbReference type="Pfam" id="PF02567">
    <property type="entry name" value="PhzC-PhzF"/>
    <property type="match status" value="1"/>
</dbReference>
<accession>A0ABT4EDA6</accession>
<evidence type="ECO:0000313" key="1">
    <source>
        <dbReference type="EMBL" id="MCY9531595.1"/>
    </source>
</evidence>
<sequence>MRYFTPGHEMNLCGHATIASLYCLHSKAILEKRKASTSKRRQVSYRLNSPLMDDCTSK</sequence>
<keyword evidence="2" id="KW-1185">Reference proteome</keyword>
<gene>
    <name evidence="1" type="ORF">M5X04_20020</name>
</gene>
<dbReference type="SUPFAM" id="SSF54506">
    <property type="entry name" value="Diaminopimelate epimerase-like"/>
    <property type="match status" value="1"/>
</dbReference>
<reference evidence="1 2" key="1">
    <citation type="submission" date="2022-05" db="EMBL/GenBank/DDBJ databases">
        <title>Genome Sequencing of Bee-Associated Microbes.</title>
        <authorList>
            <person name="Dunlap C."/>
        </authorList>
    </citation>
    <scope>NUCLEOTIDE SEQUENCE [LARGE SCALE GENOMIC DNA]</scope>
    <source>
        <strain evidence="1 2">NRRL NRS-750</strain>
    </source>
</reference>
<dbReference type="Gene3D" id="3.10.310.10">
    <property type="entry name" value="Diaminopimelate Epimerase, Chain A, domain 1"/>
    <property type="match status" value="1"/>
</dbReference>
<dbReference type="RefSeq" id="WP_231515041.1">
    <property type="nucleotide sequence ID" value="NZ_JAMDLY010000016.1"/>
</dbReference>
<proteinExistence type="predicted"/>